<keyword evidence="3" id="KW-1185">Reference proteome</keyword>
<feature type="region of interest" description="Disordered" evidence="1">
    <location>
        <begin position="269"/>
        <end position="304"/>
    </location>
</feature>
<comment type="caution">
    <text evidence="2">The sequence shown here is derived from an EMBL/GenBank/DDBJ whole genome shotgun (WGS) entry which is preliminary data.</text>
</comment>
<dbReference type="EMBL" id="BLZA01000016">
    <property type="protein sequence ID" value="GHJ85916.1"/>
    <property type="molecule type" value="Genomic_DNA"/>
</dbReference>
<feature type="region of interest" description="Disordered" evidence="1">
    <location>
        <begin position="215"/>
        <end position="235"/>
    </location>
</feature>
<sequence length="399" mass="43514">MESIYTFDPLATPVPSVADTISQDESSGDESRGLDLSRLDNVYRALMSTLLDAQQAAVPTVEGPAEVDAGNEDDGAAAGLPKNAKRRKMDKKKAKREEQKRMAEETVDVVEFKLFSRRPVKPISLLPSEDPTWITPNPRHVPLTEGEKQRLRLRTNSVAVDGSDVLTAVSGTSKRKLEAYKLESDVPPIGIINLQLERALPPFSQSFALTHPGYTTTQPTKPTIQAKKSQLSSNPKLSADPIALALKRGPLQHSTRTAAHIAFTNNGKVLPAGIKGKDTSSPSSIPSSKAHPSNRPPSTTEKAHLRRIARRAHRLGLIPPPHPTHPHTHIQPSTRHSGKRSPWTNPYLGTHRFWAPAEEVGGKSGGYALGFAGSAIGVREMEGEGRRKRGGVYVRDRMR</sequence>
<evidence type="ECO:0000256" key="1">
    <source>
        <dbReference type="SAM" id="MobiDB-lite"/>
    </source>
</evidence>
<feature type="compositionally biased region" description="Basic residues" evidence="1">
    <location>
        <begin position="83"/>
        <end position="94"/>
    </location>
</feature>
<feature type="region of interest" description="Disordered" evidence="1">
    <location>
        <begin position="1"/>
        <end position="35"/>
    </location>
</feature>
<gene>
    <name evidence="2" type="ORF">NliqN6_2318</name>
</gene>
<feature type="compositionally biased region" description="Low complexity" evidence="1">
    <location>
        <begin position="280"/>
        <end position="293"/>
    </location>
</feature>
<evidence type="ECO:0000313" key="3">
    <source>
        <dbReference type="Proteomes" id="UP000620104"/>
    </source>
</evidence>
<dbReference type="Proteomes" id="UP000620104">
    <property type="component" value="Unassembled WGS sequence"/>
</dbReference>
<name>A0A8H3YFP3_9TREE</name>
<proteinExistence type="predicted"/>
<dbReference type="OrthoDB" id="2576528at2759"/>
<organism evidence="2 3">
    <name type="scientific">Naganishia liquefaciens</name>
    <dbReference type="NCBI Taxonomy" id="104408"/>
    <lineage>
        <taxon>Eukaryota</taxon>
        <taxon>Fungi</taxon>
        <taxon>Dikarya</taxon>
        <taxon>Basidiomycota</taxon>
        <taxon>Agaricomycotina</taxon>
        <taxon>Tremellomycetes</taxon>
        <taxon>Filobasidiales</taxon>
        <taxon>Filobasidiaceae</taxon>
        <taxon>Naganishia</taxon>
    </lineage>
</organism>
<dbReference type="AlphaFoldDB" id="A0A8H3YFP3"/>
<protein>
    <submittedName>
        <fullName evidence="2">Uncharacterized protein</fullName>
    </submittedName>
</protein>
<accession>A0A8H3YFP3</accession>
<feature type="region of interest" description="Disordered" evidence="1">
    <location>
        <begin position="317"/>
        <end position="341"/>
    </location>
</feature>
<evidence type="ECO:0000313" key="2">
    <source>
        <dbReference type="EMBL" id="GHJ85916.1"/>
    </source>
</evidence>
<reference evidence="2" key="1">
    <citation type="submission" date="2020-07" db="EMBL/GenBank/DDBJ databases">
        <title>Draft Genome Sequence of a Deep-Sea Yeast, Naganishia (Cryptococcus) liquefaciens strain N6.</title>
        <authorList>
            <person name="Han Y.W."/>
            <person name="Kajitani R."/>
            <person name="Morimoto H."/>
            <person name="Parhat M."/>
            <person name="Tsubouchi H."/>
            <person name="Bakenova O."/>
            <person name="Ogata M."/>
            <person name="Argunhan B."/>
            <person name="Aoki R."/>
            <person name="Kajiwara S."/>
            <person name="Itoh T."/>
            <person name="Iwasaki H."/>
        </authorList>
    </citation>
    <scope>NUCLEOTIDE SEQUENCE</scope>
    <source>
        <strain evidence="2">N6</strain>
    </source>
</reference>
<feature type="region of interest" description="Disordered" evidence="1">
    <location>
        <begin position="61"/>
        <end position="102"/>
    </location>
</feature>